<dbReference type="SUPFAM" id="SSF48208">
    <property type="entry name" value="Six-hairpin glycosidases"/>
    <property type="match status" value="1"/>
</dbReference>
<evidence type="ECO:0000259" key="5">
    <source>
        <dbReference type="Pfam" id="PF08531"/>
    </source>
</evidence>
<dbReference type="EC" id="3.2.1.40" evidence="2"/>
<protein>
    <recommendedName>
        <fullName evidence="2">alpha-L-rhamnosidase</fullName>
        <ecNumber evidence="2">3.2.1.40</ecNumber>
    </recommendedName>
</protein>
<evidence type="ECO:0000259" key="6">
    <source>
        <dbReference type="Pfam" id="PF17389"/>
    </source>
</evidence>
<dbReference type="Pfam" id="PF17389">
    <property type="entry name" value="Bac_rhamnosid6H"/>
    <property type="match status" value="1"/>
</dbReference>
<evidence type="ECO:0000259" key="4">
    <source>
        <dbReference type="Pfam" id="PF05592"/>
    </source>
</evidence>
<feature type="domain" description="Bacterial alpha-L-rhamnosidase N-terminal" evidence="5">
    <location>
        <begin position="174"/>
        <end position="343"/>
    </location>
</feature>
<dbReference type="Gene3D" id="1.50.10.10">
    <property type="match status" value="1"/>
</dbReference>
<feature type="domain" description="Alpha-L-rhamnosidase six-hairpin glycosidase" evidence="6">
    <location>
        <begin position="458"/>
        <end position="794"/>
    </location>
</feature>
<feature type="domain" description="Alpha-L-rhamnosidase C-terminal" evidence="7">
    <location>
        <begin position="810"/>
        <end position="872"/>
    </location>
</feature>
<dbReference type="GO" id="GO:0005975">
    <property type="term" value="P:carbohydrate metabolic process"/>
    <property type="evidence" value="ECO:0007669"/>
    <property type="project" value="InterPro"/>
</dbReference>
<dbReference type="InterPro" id="IPR008902">
    <property type="entry name" value="Rhamnosid_concanavalin"/>
</dbReference>
<proteinExistence type="predicted"/>
<evidence type="ECO:0000313" key="9">
    <source>
        <dbReference type="EMBL" id="XBH12485.1"/>
    </source>
</evidence>
<dbReference type="EMBL" id="CP121194">
    <property type="protein sequence ID" value="XBH09198.1"/>
    <property type="molecule type" value="Genomic_DNA"/>
</dbReference>
<evidence type="ECO:0000256" key="1">
    <source>
        <dbReference type="ARBA" id="ARBA00001445"/>
    </source>
</evidence>
<dbReference type="KEGG" id="epl:P4G45_11980"/>
<accession>A0AAU7D5W9</accession>
<dbReference type="PANTHER" id="PTHR33307:SF11">
    <property type="entry name" value="ALPHA-L-RHAMNOSIDASE"/>
    <property type="match status" value="1"/>
</dbReference>
<dbReference type="InterPro" id="IPR035398">
    <property type="entry name" value="Bac_rhamnosid_C"/>
</dbReference>
<gene>
    <name evidence="8" type="ORF">P4G45_11980</name>
    <name evidence="9" type="ORF">P8936_12390</name>
</gene>
<comment type="catalytic activity">
    <reaction evidence="1">
        <text>Hydrolysis of terminal non-reducing alpha-L-rhamnose residues in alpha-L-rhamnosides.</text>
        <dbReference type="EC" id="3.2.1.40"/>
    </reaction>
</comment>
<sequence>MRIFWLRVVVCGLFAGLGCGAGHAEGRLLAAAGLRCDAAAQPLAVEDVAPRLEWRLTAASDMRGVGQSAYRVLVASSQQALDAGQGNMWDSGRVESSDSFGVVYRGKTLAAEKTYFWKVMVWDERGDAAPWSAVGSWTMAPAEWTAKWIAQAGTTNETAEMPLFRRQFAVRPKLVRAMLYVSALGQGEVHLNGRKVGDAELAPSWTDYRKTVRYEAYDVTAMLRQGKNAVGVMVGNGMFNVVKTPERYTKLENSFGRPMVMVQMRLTYADGRSEAVVSDASWTAAAGPITFSSTYGGEDYDATKEQAGWDSAGFRGDGWKPVSVVDGPGGTLATEVAPPIEVMKTYAPVKTTEVKPGMTVYDLGQNFAGWPDVKVRGPRGAVVKMVPGELLNEDGTVSQRSSGSPQWFSYTLKGGGVEEWHPQFSYYGFRYVQVEWTSGKGEVASLTGDAVHTSSQVVGEFASSNEMLNRIHHLIVMAMQNNSVSLFTDCPHREKLGWLEETHLVAPGLIFNSNLQGLFAATEKNMADAQKADGMVPTIAPEYTVFAKQGYGVFDDSPEWGSASVLAEWSAYRAYGDVGELQRSYPVMQQYVKFLEGKAKDGIVAYGLGDWFDIGPGGPGLGKQTTLGVTATLMLYEDAVTMAKIARLLEKPEDAAGYEALASRIGTAFNARFWNAATGTYDKGSQTANAMPLALGLAPEAERAEVLEHIVADIHAHHDHVTTGEIGYPYMLRALMAAGRSDVVMAMMMRKDPPSYGSQLEAGATSLTEAWDANPHSSQDHFMLGGAEEWFYRGLGGIDFDLSRVVNAERITIRPAVVEGVDWVRCSYESKLGKIESDWKKENGSLTMDVTVPAGETGTVWIPAADGAAVTEGATPAEKAAGVTFVRRINGAEVYRVGSGSYHFTVK</sequence>
<dbReference type="InterPro" id="IPR013783">
    <property type="entry name" value="Ig-like_fold"/>
</dbReference>
<dbReference type="AlphaFoldDB" id="A0AAU7D5W9"/>
<dbReference type="Pfam" id="PF08531">
    <property type="entry name" value="Bac_rhamnosid_N"/>
    <property type="match status" value="1"/>
</dbReference>
<feature type="domain" description="Alpha-L-rhamnosidase concanavalin-like" evidence="4">
    <location>
        <begin position="353"/>
        <end position="451"/>
    </location>
</feature>
<keyword evidence="3 9" id="KW-0378">Hydrolase</keyword>
<evidence type="ECO:0000259" key="7">
    <source>
        <dbReference type="Pfam" id="PF17390"/>
    </source>
</evidence>
<dbReference type="InterPro" id="IPR008928">
    <property type="entry name" value="6-hairpin_glycosidase_sf"/>
</dbReference>
<dbReference type="PIRSF" id="PIRSF010631">
    <property type="entry name" value="A-rhamnsds"/>
    <property type="match status" value="1"/>
</dbReference>
<dbReference type="EMBL" id="CP121195">
    <property type="protein sequence ID" value="XBH12485.1"/>
    <property type="molecule type" value="Genomic_DNA"/>
</dbReference>
<dbReference type="Pfam" id="PF17390">
    <property type="entry name" value="Bac_rhamnosid_C"/>
    <property type="match status" value="1"/>
</dbReference>
<dbReference type="GO" id="GO:0030596">
    <property type="term" value="F:alpha-L-rhamnosidase activity"/>
    <property type="evidence" value="ECO:0007669"/>
    <property type="project" value="UniProtKB-EC"/>
</dbReference>
<dbReference type="PROSITE" id="PS51257">
    <property type="entry name" value="PROKAR_LIPOPROTEIN"/>
    <property type="match status" value="1"/>
</dbReference>
<dbReference type="RefSeq" id="WP_348266709.1">
    <property type="nucleotide sequence ID" value="NZ_CP121194.1"/>
</dbReference>
<dbReference type="SUPFAM" id="SSF49785">
    <property type="entry name" value="Galactose-binding domain-like"/>
    <property type="match status" value="1"/>
</dbReference>
<organism evidence="9">
    <name type="scientific">Edaphobacter paludis</name>
    <dbReference type="NCBI Taxonomy" id="3035702"/>
    <lineage>
        <taxon>Bacteria</taxon>
        <taxon>Pseudomonadati</taxon>
        <taxon>Acidobacteriota</taxon>
        <taxon>Terriglobia</taxon>
        <taxon>Terriglobales</taxon>
        <taxon>Acidobacteriaceae</taxon>
        <taxon>Edaphobacter</taxon>
    </lineage>
</organism>
<dbReference type="InterPro" id="IPR013737">
    <property type="entry name" value="Bac_rhamnosid_N"/>
</dbReference>
<evidence type="ECO:0000256" key="3">
    <source>
        <dbReference type="ARBA" id="ARBA00022801"/>
    </source>
</evidence>
<evidence type="ECO:0000256" key="2">
    <source>
        <dbReference type="ARBA" id="ARBA00012652"/>
    </source>
</evidence>
<dbReference type="Gene3D" id="2.60.120.260">
    <property type="entry name" value="Galactose-binding domain-like"/>
    <property type="match status" value="2"/>
</dbReference>
<dbReference type="InterPro" id="IPR008979">
    <property type="entry name" value="Galactose-bd-like_sf"/>
</dbReference>
<dbReference type="InterPro" id="IPR012341">
    <property type="entry name" value="6hp_glycosidase-like_sf"/>
</dbReference>
<dbReference type="InterPro" id="IPR035396">
    <property type="entry name" value="Bac_rhamnosid6H"/>
</dbReference>
<name>A0AAU7D5W9_9BACT</name>
<reference evidence="9" key="1">
    <citation type="submission" date="2023-03" db="EMBL/GenBank/DDBJ databases">
        <title>Edaphobacter sp.</title>
        <authorList>
            <person name="Huber K.J."/>
            <person name="Papendorf J."/>
            <person name="Pilke C."/>
            <person name="Bunk B."/>
            <person name="Sproeer C."/>
            <person name="Pester M."/>
        </authorList>
    </citation>
    <scope>NUCLEOTIDE SEQUENCE</scope>
    <source>
        <strain evidence="8">DSM 109919</strain>
        <strain evidence="9">DSM 109920</strain>
    </source>
</reference>
<accession>A0AAU7CW12</accession>
<dbReference type="InterPro" id="IPR016007">
    <property type="entry name" value="Alpha_rhamnosid"/>
</dbReference>
<dbReference type="Gene3D" id="2.60.40.10">
    <property type="entry name" value="Immunoglobulins"/>
    <property type="match status" value="1"/>
</dbReference>
<dbReference type="Pfam" id="PF25788">
    <property type="entry name" value="Ig_Rha78A_N"/>
    <property type="match status" value="1"/>
</dbReference>
<dbReference type="Pfam" id="PF05592">
    <property type="entry name" value="Bac_rhamnosid"/>
    <property type="match status" value="1"/>
</dbReference>
<dbReference type="Gene3D" id="2.60.420.10">
    <property type="entry name" value="Maltose phosphorylase, domain 3"/>
    <property type="match status" value="1"/>
</dbReference>
<evidence type="ECO:0000313" key="8">
    <source>
        <dbReference type="EMBL" id="XBH09198.1"/>
    </source>
</evidence>
<dbReference type="PANTHER" id="PTHR33307">
    <property type="entry name" value="ALPHA-RHAMNOSIDASE (EUROFUNG)"/>
    <property type="match status" value="1"/>
</dbReference>